<feature type="signal peptide" evidence="1">
    <location>
        <begin position="1"/>
        <end position="24"/>
    </location>
</feature>
<dbReference type="EMBL" id="JAVSNH010000001">
    <property type="protein sequence ID" value="MDT4513154.1"/>
    <property type="molecule type" value="Genomic_DNA"/>
</dbReference>
<protein>
    <recommendedName>
        <fullName evidence="4">RHS repeat protein</fullName>
    </recommendedName>
</protein>
<sequence>MKKYINKYMFMVTVMASSTMPLMAATTNDGGSPLKLLVHEPTVYSPQVMELMRYDNHATLDLNTGCITPSINLVHFKDQDFDFPISISYNSSGFRPRNADNYVGRDWALNTGGIVYRQVNGIPDDFESYQKSPELIYAYTGFLKMLGKNMYNLNTMKQEVTQNPYKYAHLKSFESNMLTLPATDGNDQIESSPDIFYFSFGKHSGKFMINYDGSVSVVGYNGGKYQVDLSGMKLFSSTAPQSTCIRIKTDDGYVYTFGGSGYASLEYTALSWSTDYNFTPNPNRGHHEITAFHLTQITAPNGRTLKIHYRDVDAKYHIDPQYWLTTLNQQGRYENQTDLLMQYQLNGRSTSFPGYGVEIMENSPGVTYPLYNESNALQTYSLNKIALIDRVETDICTVNFTYSTRGKSSLPVTNSAKQFFISCGAKLDNIRMVYNENIQSAKLTYDYALGNRMFLKSVQTDKEGTFHLEYNTPVLSEIPGPLTCNIDHWGFWRGENAHVALIPGMSYPSSQPSLAYKITTDHRDATGKRYDTSLLKQIIYPTGGRVEFNYEPHRYSTIIQQNESATFYPTEYSLSPSLSGLAGGARVRSIRYMDAIGNTQKETVYTYGSLSKEGKVMYMPLYRHVQVQREVKSNDLFQIRNAICNSEGFTDIPYPGAHIRYPEVTEHYLDPSKGDLKQKHAYKKVEYQTDLNLLSSYYDTNDYFNIFSTSGDNDIYSLFPADYQRYLKCLMAHPTDDISLAYSKVSKETYYDENNVMRKNIDYNYTYRNKDNYNLCLFVPNIGGRLMVELFVHIGREYFRMLLPASVRTTDYYGAQGEQRSEQWEYMKYDDSGYLTEVSHPKNKADSLITVFQRKEYSTSSGFQVLPIVEQHYLGSSGKRQLLKSQETEYGLQEIAAGWKWNTVSKESLFDGSKKLTDKIEYTHYDRYGNPVEMVENDSRHTVFLWSHYGQNLRARIENATYQEVSTALGKKTEDFSSLTADASALNNVRSQLPNARVYTYWAGHGKDVTVSTAVNGRNTYYTYYLNGGLLQSYRHNEKGRSEVLMQNDYHLVNE</sequence>
<dbReference type="Proteomes" id="UP001266995">
    <property type="component" value="Unassembled WGS sequence"/>
</dbReference>
<feature type="chain" id="PRO_5043420865" description="RHS repeat protein" evidence="1">
    <location>
        <begin position="25"/>
        <end position="1055"/>
    </location>
</feature>
<reference evidence="2" key="1">
    <citation type="submission" date="2023-08" db="EMBL/GenBank/DDBJ databases">
        <title>Reintroducing virulent viruses to syntetic microbiomes.</title>
        <authorList>
            <person name="Wilde J."/>
            <person name="Boyes R."/>
            <person name="Robinson A.V."/>
            <person name="Daisley B.A."/>
            <person name="Allen-Vercoe E."/>
        </authorList>
    </citation>
    <scope>NUCLEOTIDE SEQUENCE</scope>
    <source>
        <strain evidence="2">225I_12FAA</strain>
    </source>
</reference>
<accession>A0AAW8VLN7</accession>
<evidence type="ECO:0008006" key="4">
    <source>
        <dbReference type="Google" id="ProtNLM"/>
    </source>
</evidence>
<dbReference type="AlphaFoldDB" id="A0AAW8VLN7"/>
<evidence type="ECO:0000313" key="3">
    <source>
        <dbReference type="Proteomes" id="UP001266995"/>
    </source>
</evidence>
<name>A0AAW8VLN7_9BACE</name>
<comment type="caution">
    <text evidence="2">The sequence shown here is derived from an EMBL/GenBank/DDBJ whole genome shotgun (WGS) entry which is preliminary data.</text>
</comment>
<gene>
    <name evidence="2" type="ORF">RO785_19465</name>
</gene>
<dbReference type="RefSeq" id="WP_195510774.1">
    <property type="nucleotide sequence ID" value="NZ_JADMQL010000014.1"/>
</dbReference>
<keyword evidence="1" id="KW-0732">Signal</keyword>
<evidence type="ECO:0000313" key="2">
    <source>
        <dbReference type="EMBL" id="MDT4513154.1"/>
    </source>
</evidence>
<evidence type="ECO:0000256" key="1">
    <source>
        <dbReference type="SAM" id="SignalP"/>
    </source>
</evidence>
<organism evidence="2 3">
    <name type="scientific">Bacteroides cellulosilyticus</name>
    <dbReference type="NCBI Taxonomy" id="246787"/>
    <lineage>
        <taxon>Bacteria</taxon>
        <taxon>Pseudomonadati</taxon>
        <taxon>Bacteroidota</taxon>
        <taxon>Bacteroidia</taxon>
        <taxon>Bacteroidales</taxon>
        <taxon>Bacteroidaceae</taxon>
        <taxon>Bacteroides</taxon>
    </lineage>
</organism>
<proteinExistence type="predicted"/>